<dbReference type="GO" id="GO:0098796">
    <property type="term" value="C:membrane protein complex"/>
    <property type="evidence" value="ECO:0007669"/>
    <property type="project" value="UniProtKB-ARBA"/>
</dbReference>
<keyword evidence="2" id="KW-0813">Transport</keyword>
<dbReference type="GO" id="GO:0005524">
    <property type="term" value="F:ATP binding"/>
    <property type="evidence" value="ECO:0007669"/>
    <property type="project" value="UniProtKB-KW"/>
</dbReference>
<dbReference type="KEGG" id="pcx:LPB68_20420"/>
<dbReference type="PANTHER" id="PTHR42798:SF6">
    <property type="entry name" value="CELL DIVISION ATP-BINDING PROTEIN FTSE"/>
    <property type="match status" value="1"/>
</dbReference>
<proteinExistence type="inferred from homology"/>
<evidence type="ECO:0000256" key="9">
    <source>
        <dbReference type="ARBA" id="ARBA00038388"/>
    </source>
</evidence>
<dbReference type="SUPFAM" id="SSF52540">
    <property type="entry name" value="P-loop containing nucleoside triphosphate hydrolases"/>
    <property type="match status" value="1"/>
</dbReference>
<evidence type="ECO:0000256" key="4">
    <source>
        <dbReference type="ARBA" id="ARBA00022692"/>
    </source>
</evidence>
<comment type="subcellular location">
    <subcellularLocation>
        <location evidence="1">Cell inner membrane</location>
        <topology evidence="1">Multi-pass membrane protein</topology>
    </subcellularLocation>
</comment>
<dbReference type="GO" id="GO:0005886">
    <property type="term" value="C:plasma membrane"/>
    <property type="evidence" value="ECO:0007669"/>
    <property type="project" value="UniProtKB-SubCell"/>
</dbReference>
<dbReference type="STRING" id="1763538.LPB68_20420"/>
<dbReference type="InterPro" id="IPR003593">
    <property type="entry name" value="AAA+_ATPase"/>
</dbReference>
<dbReference type="SMART" id="SM00382">
    <property type="entry name" value="AAA"/>
    <property type="match status" value="1"/>
</dbReference>
<evidence type="ECO:0000256" key="7">
    <source>
        <dbReference type="ARBA" id="ARBA00022989"/>
    </source>
</evidence>
<dbReference type="GO" id="GO:0022857">
    <property type="term" value="F:transmembrane transporter activity"/>
    <property type="evidence" value="ECO:0007669"/>
    <property type="project" value="UniProtKB-ARBA"/>
</dbReference>
<organism evidence="12 13">
    <name type="scientific">Paenibacillus crassostreae</name>
    <dbReference type="NCBI Taxonomy" id="1763538"/>
    <lineage>
        <taxon>Bacteria</taxon>
        <taxon>Bacillati</taxon>
        <taxon>Bacillota</taxon>
        <taxon>Bacilli</taxon>
        <taxon>Bacillales</taxon>
        <taxon>Paenibacillaceae</taxon>
        <taxon>Paenibacillus</taxon>
    </lineage>
</organism>
<evidence type="ECO:0000256" key="6">
    <source>
        <dbReference type="ARBA" id="ARBA00022840"/>
    </source>
</evidence>
<keyword evidence="7 10" id="KW-1133">Transmembrane helix</keyword>
<keyword evidence="6 12" id="KW-0067">ATP-binding</keyword>
<keyword evidence="5" id="KW-0547">Nucleotide-binding</keyword>
<reference evidence="12 13" key="1">
    <citation type="submission" date="2016-02" db="EMBL/GenBank/DDBJ databases">
        <title>Paenibacillus sp. LPB0068, isolated from Crassostrea gigas.</title>
        <authorList>
            <person name="Shin S.-K."/>
            <person name="Yi H."/>
        </authorList>
    </citation>
    <scope>NUCLEOTIDE SEQUENCE [LARGE SCALE GENOMIC DNA]</scope>
    <source>
        <strain evidence="12 13">LPB0068</strain>
    </source>
</reference>
<dbReference type="Pfam" id="PF02687">
    <property type="entry name" value="FtsX"/>
    <property type="match status" value="1"/>
</dbReference>
<evidence type="ECO:0000256" key="2">
    <source>
        <dbReference type="ARBA" id="ARBA00022448"/>
    </source>
</evidence>
<dbReference type="OrthoDB" id="2079174at2"/>
<dbReference type="InterPro" id="IPR003439">
    <property type="entry name" value="ABC_transporter-like_ATP-bd"/>
</dbReference>
<dbReference type="InterPro" id="IPR017911">
    <property type="entry name" value="MacB-like_ATP-bd"/>
</dbReference>
<dbReference type="CDD" id="cd03255">
    <property type="entry name" value="ABC_MJ0796_LolCDE_FtsE"/>
    <property type="match status" value="1"/>
</dbReference>
<feature type="transmembrane region" description="Helical" evidence="10">
    <location>
        <begin position="664"/>
        <end position="689"/>
    </location>
</feature>
<dbReference type="RefSeq" id="WP_068655522.1">
    <property type="nucleotide sequence ID" value="NZ_CP017770.1"/>
</dbReference>
<comment type="caution">
    <text evidence="12">The sequence shown here is derived from an EMBL/GenBank/DDBJ whole genome shotgun (WGS) entry which is preliminary data.</text>
</comment>
<dbReference type="InterPro" id="IPR017871">
    <property type="entry name" value="ABC_transporter-like_CS"/>
</dbReference>
<dbReference type="AlphaFoldDB" id="A0A167FJQ4"/>
<feature type="domain" description="ABC transporter" evidence="11">
    <location>
        <begin position="2"/>
        <end position="240"/>
    </location>
</feature>
<sequence length="796" mass="86279">MLQLKDITKSYKTGDFTQVALNKVSLNFRESEFVAILGQSGSGKTTLLNVIGGLDQYDSGELIINGQSTKHFQDGEWDAYRNNSVGFIFQSYNLISHLSIVDNVEMGMTLSGVSTSEKNRKAIEVLEKVGLKDHIHKKPNQLSGGQMQRVAIARALANNPDIILADEPTGALDSETSEQIMELIKTIAEDKLVIMVTHNPELAEQYADRVIKFSDGSSVSDTNPLATQKATSNYTLKKTSMNFLTALKLSGKNIATKKWRTGLTAFASSIGIIGIALILSLSNGFDKQISTYETGAMSNFPITISQSAMSVDVSDHAAMGGTDLPMYPTEKTLIPYDPTENSIIHTNVLTTEYLDYLDKIDPELMDGISYTRTVNLNMLKSDGEIASTVNKGNVSFSTYPSKQEDTSGSYLEQYYDVLEGSFPTKETDLVLIVDQYNRMNNAALDALGINYNVDSINLADLVGYELKLIKNDDFYKKNGEQFTVNGTASNLMDMYNNDEAITLNIVGVIREQEDSKMSTLPAGIAYSDELATHFIEDAKTSEIVKAQQEADYNVLTGQILSDDIAGSGMAGMTQAGMPSMDPSMAAAMAAAMPTTSTKEAILASLGATEIPTSVSLYPLDFGTKESITTYLDEWNTDLAEEDQVLYTDLAAIVTSISGGIMDGITMVLVAFAAISLVVSLIMISIITYISVMERTKEIGVLRALGARKKDITRVFNAETFIIGVCSGVLGIGITYLLTIPVNAILFNLTELSNVAQLNPIHAITLGIISVVLTMLGGFIPAKMAAKKDPVTALRSE</sequence>
<evidence type="ECO:0000313" key="12">
    <source>
        <dbReference type="EMBL" id="OAB76630.1"/>
    </source>
</evidence>
<keyword evidence="13" id="KW-1185">Reference proteome</keyword>
<dbReference type="Gene3D" id="3.40.50.300">
    <property type="entry name" value="P-loop containing nucleotide triphosphate hydrolases"/>
    <property type="match status" value="1"/>
</dbReference>
<keyword evidence="3" id="KW-1003">Cell membrane</keyword>
<dbReference type="Pfam" id="PF00005">
    <property type="entry name" value="ABC_tran"/>
    <property type="match status" value="1"/>
</dbReference>
<dbReference type="FunFam" id="3.40.50.300:FF:000032">
    <property type="entry name" value="Export ABC transporter ATP-binding protein"/>
    <property type="match status" value="1"/>
</dbReference>
<dbReference type="EMBL" id="LSFN01000005">
    <property type="protein sequence ID" value="OAB76630.1"/>
    <property type="molecule type" value="Genomic_DNA"/>
</dbReference>
<dbReference type="InterPro" id="IPR003838">
    <property type="entry name" value="ABC3_permease_C"/>
</dbReference>
<dbReference type="PANTHER" id="PTHR42798">
    <property type="entry name" value="LIPOPROTEIN-RELEASING SYSTEM ATP-BINDING PROTEIN LOLD"/>
    <property type="match status" value="1"/>
</dbReference>
<gene>
    <name evidence="12" type="ORF">PNBC_04320</name>
</gene>
<feature type="transmembrane region" description="Helical" evidence="10">
    <location>
        <begin position="759"/>
        <end position="779"/>
    </location>
</feature>
<evidence type="ECO:0000256" key="1">
    <source>
        <dbReference type="ARBA" id="ARBA00004429"/>
    </source>
</evidence>
<protein>
    <submittedName>
        <fullName evidence="12">Sulfate ABC transporter ATP-binding protein</fullName>
    </submittedName>
</protein>
<evidence type="ECO:0000256" key="5">
    <source>
        <dbReference type="ARBA" id="ARBA00022741"/>
    </source>
</evidence>
<feature type="transmembrane region" description="Helical" evidence="10">
    <location>
        <begin position="717"/>
        <end position="739"/>
    </location>
</feature>
<comment type="similarity">
    <text evidence="9">Belongs to the ABC transporter superfamily. Macrolide exporter (TC 3.A.1.122) family.</text>
</comment>
<evidence type="ECO:0000259" key="11">
    <source>
        <dbReference type="PROSITE" id="PS50893"/>
    </source>
</evidence>
<evidence type="ECO:0000256" key="10">
    <source>
        <dbReference type="SAM" id="Phobius"/>
    </source>
</evidence>
<keyword evidence="8 10" id="KW-0472">Membrane</keyword>
<name>A0A167FJQ4_9BACL</name>
<evidence type="ECO:0000256" key="8">
    <source>
        <dbReference type="ARBA" id="ARBA00023136"/>
    </source>
</evidence>
<dbReference type="PROSITE" id="PS50893">
    <property type="entry name" value="ABC_TRANSPORTER_2"/>
    <property type="match status" value="1"/>
</dbReference>
<dbReference type="GO" id="GO:0016887">
    <property type="term" value="F:ATP hydrolysis activity"/>
    <property type="evidence" value="ECO:0007669"/>
    <property type="project" value="InterPro"/>
</dbReference>
<dbReference type="PROSITE" id="PS00211">
    <property type="entry name" value="ABC_TRANSPORTER_1"/>
    <property type="match status" value="1"/>
</dbReference>
<keyword evidence="4 10" id="KW-0812">Transmembrane</keyword>
<accession>A0A167FJQ4</accession>
<dbReference type="Proteomes" id="UP000077134">
    <property type="component" value="Unassembled WGS sequence"/>
</dbReference>
<dbReference type="InterPro" id="IPR027417">
    <property type="entry name" value="P-loop_NTPase"/>
</dbReference>
<evidence type="ECO:0000256" key="3">
    <source>
        <dbReference type="ARBA" id="ARBA00022475"/>
    </source>
</evidence>
<evidence type="ECO:0000313" key="13">
    <source>
        <dbReference type="Proteomes" id="UP000077134"/>
    </source>
</evidence>